<sequence length="83" mass="9222">MALNIKDPEADRLARQVAEMTGETITGAVVTALKEKLAREQRRQSDTEVLVDDVLRVARSLASLPMRDHRSDEAILGFDAMVE</sequence>
<protein>
    <submittedName>
        <fullName evidence="1">Antitoxin VapB</fullName>
    </submittedName>
</protein>
<dbReference type="RefSeq" id="WP_108178568.1">
    <property type="nucleotide sequence ID" value="NZ_PZZL01000007.1"/>
</dbReference>
<dbReference type="AlphaFoldDB" id="A0A2T4Z0B3"/>
<evidence type="ECO:0000313" key="2">
    <source>
        <dbReference type="Proteomes" id="UP000241808"/>
    </source>
</evidence>
<proteinExistence type="predicted"/>
<organism evidence="1 2">
    <name type="scientific">Phreatobacter oligotrophus</name>
    <dbReference type="NCBI Taxonomy" id="1122261"/>
    <lineage>
        <taxon>Bacteria</taxon>
        <taxon>Pseudomonadati</taxon>
        <taxon>Pseudomonadota</taxon>
        <taxon>Alphaproteobacteria</taxon>
        <taxon>Hyphomicrobiales</taxon>
        <taxon>Phreatobacteraceae</taxon>
        <taxon>Phreatobacter</taxon>
    </lineage>
</organism>
<name>A0A2T4Z0B3_9HYPH</name>
<dbReference type="InterPro" id="IPR011660">
    <property type="entry name" value="VapB-like"/>
</dbReference>
<gene>
    <name evidence="1" type="ORF">C8P69_107211</name>
</gene>
<dbReference type="EMBL" id="PZZL01000007">
    <property type="protein sequence ID" value="PTM52933.1"/>
    <property type="molecule type" value="Genomic_DNA"/>
</dbReference>
<dbReference type="OrthoDB" id="9814421at2"/>
<dbReference type="Pfam" id="PF07704">
    <property type="entry name" value="PSK_trans_fac"/>
    <property type="match status" value="1"/>
</dbReference>
<evidence type="ECO:0000313" key="1">
    <source>
        <dbReference type="EMBL" id="PTM52933.1"/>
    </source>
</evidence>
<reference evidence="1 2" key="1">
    <citation type="submission" date="2018-04" db="EMBL/GenBank/DDBJ databases">
        <title>Genomic Encyclopedia of Archaeal and Bacterial Type Strains, Phase II (KMG-II): from individual species to whole genera.</title>
        <authorList>
            <person name="Goeker M."/>
        </authorList>
    </citation>
    <scope>NUCLEOTIDE SEQUENCE [LARGE SCALE GENOMIC DNA]</scope>
    <source>
        <strain evidence="1 2">DSM 25521</strain>
    </source>
</reference>
<keyword evidence="2" id="KW-1185">Reference proteome</keyword>
<dbReference type="Proteomes" id="UP000241808">
    <property type="component" value="Unassembled WGS sequence"/>
</dbReference>
<accession>A0A2T4Z0B3</accession>
<comment type="caution">
    <text evidence="1">The sequence shown here is derived from an EMBL/GenBank/DDBJ whole genome shotgun (WGS) entry which is preliminary data.</text>
</comment>